<sequence length="317" mass="34127">MSRVSHDRVRRGPKSSRPRRGARRTVGGARRTIGAACIAVRGVAMSCEDPRMTHAPLPHRLLPGAPESPVLLHVPHSSRVVPAEVRAEIVLDDAALERELDHITDAYTDRIAERAAGRSLARPWRFVNGLSRLVVDPERFPDEREEMLAVGMGAVYTRTTHKEPLREPGYDGRPLVERCFRPYADAVTAAVTGRLEAVGRAVVVDVHSYPSEPLPYELHGDGPRPPVCLGTDPFHTPADVLAAAEEAFAGFGGTGVDSPFAGTYVPLKYYGKDPRVSALMIEIRRDVYMAEPGGAAGPGVGALGDALAVLVDVLTNG</sequence>
<dbReference type="KEGG" id="scb:SCAB_73761"/>
<dbReference type="Gene3D" id="3.40.630.40">
    <property type="entry name" value="Zn-dependent exopeptidases"/>
    <property type="match status" value="1"/>
</dbReference>
<organism evidence="2 3">
    <name type="scientific">Streptomyces scabiei (strain 87.22)</name>
    <dbReference type="NCBI Taxonomy" id="680198"/>
    <lineage>
        <taxon>Bacteria</taxon>
        <taxon>Bacillati</taxon>
        <taxon>Actinomycetota</taxon>
        <taxon>Actinomycetes</taxon>
        <taxon>Kitasatosporales</taxon>
        <taxon>Streptomycetaceae</taxon>
        <taxon>Streptomyces</taxon>
    </lineage>
</organism>
<feature type="compositionally biased region" description="Basic residues" evidence="1">
    <location>
        <begin position="8"/>
        <end position="23"/>
    </location>
</feature>
<gene>
    <name evidence="2" type="ordered locus">SCAB_73761</name>
</gene>
<feature type="region of interest" description="Disordered" evidence="1">
    <location>
        <begin position="1"/>
        <end position="28"/>
    </location>
</feature>
<dbReference type="eggNOG" id="COG3741">
    <property type="taxonomic scope" value="Bacteria"/>
</dbReference>
<keyword evidence="3" id="KW-1185">Reference proteome</keyword>
<dbReference type="Proteomes" id="UP000001444">
    <property type="component" value="Chromosome"/>
</dbReference>
<accession>C9Z4F9</accession>
<dbReference type="AlphaFoldDB" id="C9Z4F9"/>
<dbReference type="STRING" id="680198.SCAB_73761"/>
<dbReference type="HOGENOM" id="CLU_061383_0_0_11"/>
<evidence type="ECO:0000256" key="1">
    <source>
        <dbReference type="SAM" id="MobiDB-lite"/>
    </source>
</evidence>
<dbReference type="InterPro" id="IPR007709">
    <property type="entry name" value="N-FG_amidohydro"/>
</dbReference>
<reference evidence="2 3" key="1">
    <citation type="journal article" date="2010" name="Mol. Plant Microbe Interact.">
        <title>Streptomyces scabies 87-22 contains a coronafacic acid-like biosynthetic cluster that contributes to plant-microbe interactions.</title>
        <authorList>
            <person name="Bignell D.R."/>
            <person name="Seipke R.F."/>
            <person name="Huguet-Tapia J.C."/>
            <person name="Chambers A.H."/>
            <person name="Parry R.J."/>
            <person name="Loria R."/>
        </authorList>
    </citation>
    <scope>NUCLEOTIDE SEQUENCE [LARGE SCALE GENOMIC DNA]</scope>
    <source>
        <strain evidence="2 3">87.22</strain>
    </source>
</reference>
<evidence type="ECO:0000313" key="2">
    <source>
        <dbReference type="EMBL" id="CBG74361.1"/>
    </source>
</evidence>
<name>C9Z4F9_STRSW</name>
<dbReference type="Pfam" id="PF05013">
    <property type="entry name" value="FGase"/>
    <property type="match status" value="1"/>
</dbReference>
<proteinExistence type="predicted"/>
<evidence type="ECO:0000313" key="3">
    <source>
        <dbReference type="Proteomes" id="UP000001444"/>
    </source>
</evidence>
<dbReference type="EMBL" id="FN554889">
    <property type="protein sequence ID" value="CBG74361.1"/>
    <property type="molecule type" value="Genomic_DNA"/>
</dbReference>
<protein>
    <submittedName>
        <fullName evidence="2">Putative amidase</fullName>
    </submittedName>
</protein>
<dbReference type="SUPFAM" id="SSF53187">
    <property type="entry name" value="Zn-dependent exopeptidases"/>
    <property type="match status" value="1"/>
</dbReference>